<dbReference type="EMBL" id="CM046400">
    <property type="protein sequence ID" value="KAI8525578.1"/>
    <property type="molecule type" value="Genomic_DNA"/>
</dbReference>
<reference evidence="1" key="1">
    <citation type="submission" date="2022-02" db="EMBL/GenBank/DDBJ databases">
        <title>Plant Genome Project.</title>
        <authorList>
            <person name="Zhang R.-G."/>
        </authorList>
    </citation>
    <scope>NUCLEOTIDE SEQUENCE</scope>
    <source>
        <strain evidence="1">AT1</strain>
    </source>
</reference>
<comment type="caution">
    <text evidence="1">The sequence shown here is derived from an EMBL/GenBank/DDBJ whole genome shotgun (WGS) entry which is preliminary data.</text>
</comment>
<gene>
    <name evidence="1" type="ORF">RHMOL_Rhmol13G0241400</name>
</gene>
<keyword evidence="2" id="KW-1185">Reference proteome</keyword>
<accession>A0ACC0LBQ7</accession>
<evidence type="ECO:0000313" key="2">
    <source>
        <dbReference type="Proteomes" id="UP001062846"/>
    </source>
</evidence>
<dbReference type="Proteomes" id="UP001062846">
    <property type="component" value="Chromosome 13"/>
</dbReference>
<evidence type="ECO:0000313" key="1">
    <source>
        <dbReference type="EMBL" id="KAI8525578.1"/>
    </source>
</evidence>
<proteinExistence type="predicted"/>
<sequence length="603" mass="67545">MACLSEASSNADDPDFIDQRGWLFPTDPTISTQLRNLWHQSLLGRFIDNRSFSEATIQLVVNNFWHTKGPVLVEKRSGVFCFHFDDQYDLECILAEQPWNIHGAVFVLQPWKPNIILPQLQFPSLDVWVQAHNIPIECYYSDLANMLGFAAGHLLQVDWSDDRTRSLDFFRFKVRIHLDEPLIPGAFIELLEGDFHWIPFRYEKLFRICYKCGKIGHSNFACKNSLVEVLDNLHQRYDQSPFNATLPLILKNNQPMFTSSLRAFRNTNCNRTTRIWVLYEDEVQEMEMDQNLIFNVDISGSHSDEDIFHTPDEGSPPPTESNPPHTNVDDVTPPPAQGPSNWWYNVLPTFSPISPSLINPPTSHPIPFISPDTQPSQIHSSHGLNSDPNSDPPPTPSLHVGSTSSSPPMTLTYPAPLRLETHSLPALAHPSFETPINHSLPHHASSGTFPFSVPPPPTVTSDLNPKPTFITEVFRCSAPDFTGEDISMTFDAHPASLGEASTHLTLSNANQQQLSGSRKRSSSSLDSGSLGEGKRSKLVQLNQREQPPEVVTADKKKESDTEEIGEEKEESDARADANASNPKALFATRFGNDPLIYPVKLKS</sequence>
<organism evidence="1 2">
    <name type="scientific">Rhododendron molle</name>
    <name type="common">Chinese azalea</name>
    <name type="synonym">Azalea mollis</name>
    <dbReference type="NCBI Taxonomy" id="49168"/>
    <lineage>
        <taxon>Eukaryota</taxon>
        <taxon>Viridiplantae</taxon>
        <taxon>Streptophyta</taxon>
        <taxon>Embryophyta</taxon>
        <taxon>Tracheophyta</taxon>
        <taxon>Spermatophyta</taxon>
        <taxon>Magnoliopsida</taxon>
        <taxon>eudicotyledons</taxon>
        <taxon>Gunneridae</taxon>
        <taxon>Pentapetalae</taxon>
        <taxon>asterids</taxon>
        <taxon>Ericales</taxon>
        <taxon>Ericaceae</taxon>
        <taxon>Ericoideae</taxon>
        <taxon>Rhodoreae</taxon>
        <taxon>Rhododendron</taxon>
    </lineage>
</organism>
<name>A0ACC0LBQ7_RHOML</name>
<protein>
    <submittedName>
        <fullName evidence="1">Uncharacterized protein</fullName>
    </submittedName>
</protein>